<sequence>MNKPVDKCPNLTIWVNTVAFSEFVDVNIDGKPKGGFSIAILCLVLQELPFKIQPVFKPSLDESYNEIVKTLEGKSCEAVGGDISITANRTEYVDFTIPYMSSEIYMLVPAVRKWNQTLMTLVKPFTMRLWLSIISACIFIGVAIGILEYRLQNPHFYNVPFYQKLLMIIWFPVSTFFFHEGVVRNRCSKVILVIWLTTIFIVMQIFTACLSTWLTVNQLQPKVPKQYDVVGYQNGSFVIDFVNNQVQSLWRVDKGLPLSSLADYKNVLDNGTVDAIFDERPYIDVFIEKYGDSYTKVGPLAAESGLGIVHLRLSESGTDATQQKHKGYVQIDIQERRLTKQGKLITKELLMTTLITDEMVIMVVLERTASQISTKKRRDSWREKGQERIAKGLEELKFVEGPS</sequence>
<protein>
    <submittedName>
        <fullName evidence="1">Uncharacterized protein</fullName>
    </submittedName>
</protein>
<evidence type="ECO:0000313" key="1">
    <source>
        <dbReference type="EMBL" id="KAI3801670.1"/>
    </source>
</evidence>
<accession>A0ACB9I2E1</accession>
<comment type="caution">
    <text evidence="1">The sequence shown here is derived from an EMBL/GenBank/DDBJ whole genome shotgun (WGS) entry which is preliminary data.</text>
</comment>
<evidence type="ECO:0000313" key="2">
    <source>
        <dbReference type="Proteomes" id="UP001056120"/>
    </source>
</evidence>
<keyword evidence="2" id="KW-1185">Reference proteome</keyword>
<proteinExistence type="predicted"/>
<name>A0ACB9I2E1_9ASTR</name>
<gene>
    <name evidence="1" type="ORF">L1987_29782</name>
</gene>
<reference evidence="1 2" key="2">
    <citation type="journal article" date="2022" name="Mol. Ecol. Resour.">
        <title>The genomes of chicory, endive, great burdock and yacon provide insights into Asteraceae paleo-polyploidization history and plant inulin production.</title>
        <authorList>
            <person name="Fan W."/>
            <person name="Wang S."/>
            <person name="Wang H."/>
            <person name="Wang A."/>
            <person name="Jiang F."/>
            <person name="Liu H."/>
            <person name="Zhao H."/>
            <person name="Xu D."/>
            <person name="Zhang Y."/>
        </authorList>
    </citation>
    <scope>NUCLEOTIDE SEQUENCE [LARGE SCALE GENOMIC DNA]</scope>
    <source>
        <strain evidence="2">cv. Yunnan</strain>
        <tissue evidence="1">Leaves</tissue>
    </source>
</reference>
<dbReference type="Proteomes" id="UP001056120">
    <property type="component" value="Linkage Group LG10"/>
</dbReference>
<dbReference type="EMBL" id="CM042027">
    <property type="protein sequence ID" value="KAI3801670.1"/>
    <property type="molecule type" value="Genomic_DNA"/>
</dbReference>
<reference evidence="2" key="1">
    <citation type="journal article" date="2022" name="Mol. Ecol. Resour.">
        <title>The genomes of chicory, endive, great burdock and yacon provide insights into Asteraceae palaeo-polyploidization history and plant inulin production.</title>
        <authorList>
            <person name="Fan W."/>
            <person name="Wang S."/>
            <person name="Wang H."/>
            <person name="Wang A."/>
            <person name="Jiang F."/>
            <person name="Liu H."/>
            <person name="Zhao H."/>
            <person name="Xu D."/>
            <person name="Zhang Y."/>
        </authorList>
    </citation>
    <scope>NUCLEOTIDE SEQUENCE [LARGE SCALE GENOMIC DNA]</scope>
    <source>
        <strain evidence="2">cv. Yunnan</strain>
    </source>
</reference>
<organism evidence="1 2">
    <name type="scientific">Smallanthus sonchifolius</name>
    <dbReference type="NCBI Taxonomy" id="185202"/>
    <lineage>
        <taxon>Eukaryota</taxon>
        <taxon>Viridiplantae</taxon>
        <taxon>Streptophyta</taxon>
        <taxon>Embryophyta</taxon>
        <taxon>Tracheophyta</taxon>
        <taxon>Spermatophyta</taxon>
        <taxon>Magnoliopsida</taxon>
        <taxon>eudicotyledons</taxon>
        <taxon>Gunneridae</taxon>
        <taxon>Pentapetalae</taxon>
        <taxon>asterids</taxon>
        <taxon>campanulids</taxon>
        <taxon>Asterales</taxon>
        <taxon>Asteraceae</taxon>
        <taxon>Asteroideae</taxon>
        <taxon>Heliantheae alliance</taxon>
        <taxon>Millerieae</taxon>
        <taxon>Smallanthus</taxon>
    </lineage>
</organism>